<dbReference type="Proteomes" id="UP000597206">
    <property type="component" value="Unassembled WGS sequence"/>
</dbReference>
<evidence type="ECO:0000313" key="4">
    <source>
        <dbReference type="EMBL" id="MBF9001162.1"/>
    </source>
</evidence>
<dbReference type="GO" id="GO:0008483">
    <property type="term" value="F:transaminase activity"/>
    <property type="evidence" value="ECO:0007669"/>
    <property type="project" value="UniProtKB-KW"/>
</dbReference>
<keyword evidence="4" id="KW-0808">Transferase</keyword>
<accession>A0ABS0GFG4</accession>
<keyword evidence="5" id="KW-1185">Reference proteome</keyword>
<dbReference type="EMBL" id="JADPMR010000001">
    <property type="protein sequence ID" value="MBF9001162.1"/>
    <property type="molecule type" value="Genomic_DNA"/>
</dbReference>
<evidence type="ECO:0000256" key="2">
    <source>
        <dbReference type="ARBA" id="ARBA00037999"/>
    </source>
</evidence>
<evidence type="ECO:0000256" key="1">
    <source>
        <dbReference type="ARBA" id="ARBA00022898"/>
    </source>
</evidence>
<keyword evidence="1 3" id="KW-0663">Pyridoxal phosphate</keyword>
<dbReference type="SUPFAM" id="SSF53383">
    <property type="entry name" value="PLP-dependent transferases"/>
    <property type="match status" value="1"/>
</dbReference>
<gene>
    <name evidence="4" type="ORF">I1A42_11445</name>
</gene>
<keyword evidence="4" id="KW-0032">Aminotransferase</keyword>
<dbReference type="Gene3D" id="3.40.640.10">
    <property type="entry name" value="Type I PLP-dependent aspartate aminotransferase-like (Major domain)"/>
    <property type="match status" value="1"/>
</dbReference>
<comment type="similarity">
    <text evidence="2 3">Belongs to the DegT/DnrJ/EryC1 family.</text>
</comment>
<evidence type="ECO:0000313" key="5">
    <source>
        <dbReference type="Proteomes" id="UP000597206"/>
    </source>
</evidence>
<organism evidence="4 5">
    <name type="scientific">Vibrio nitrifigilis</name>
    <dbReference type="NCBI Taxonomy" id="2789781"/>
    <lineage>
        <taxon>Bacteria</taxon>
        <taxon>Pseudomonadati</taxon>
        <taxon>Pseudomonadota</taxon>
        <taxon>Gammaproteobacteria</taxon>
        <taxon>Vibrionales</taxon>
        <taxon>Vibrionaceae</taxon>
        <taxon>Vibrio</taxon>
    </lineage>
</organism>
<dbReference type="CDD" id="cd00616">
    <property type="entry name" value="AHBA_syn"/>
    <property type="match status" value="1"/>
</dbReference>
<dbReference type="PANTHER" id="PTHR30244:SF36">
    <property type="entry name" value="3-OXO-GLUCOSE-6-PHOSPHATE:GLUTAMATE AMINOTRANSFERASE"/>
    <property type="match status" value="1"/>
</dbReference>
<dbReference type="InterPro" id="IPR000653">
    <property type="entry name" value="DegT/StrS_aminotransferase"/>
</dbReference>
<dbReference type="RefSeq" id="WP_196123539.1">
    <property type="nucleotide sequence ID" value="NZ_JADPMR010000001.1"/>
</dbReference>
<sequence length="366" mass="40946">MVSFLNLHDINQQYQSELKIACNKVIDSGWYINGNECSNFEDNFAKYCGVSHCVGVANGLDALAMILEGYKILGHLKLGDEVIVPANTYIASILAITKAGLTPILCEPSLDDYLIDYNHIESHISEKTKAIMAVHLYGQTCDMDSINILARKYNLLIIEDSAQAHGAKFDTKKSGNLGDASGFSFYPGKNLGALGDAGAITTNNGELADVIRSLGNYGSTMKYQHIYKGTNSRLDEIQAAMLNVKLKYLDYEIENRRKIAKLYINNINNINIILPKCRNMNNHVWHLFVIRVADRKKFVTYMDSNDIETLIHYPTPPHKQAAYQELNELSFPVSELLHNEVVSIPISGVQTIKDTNYIIEVLNDFS</sequence>
<dbReference type="Pfam" id="PF01041">
    <property type="entry name" value="DegT_DnrJ_EryC1"/>
    <property type="match status" value="1"/>
</dbReference>
<name>A0ABS0GFG4_9VIBR</name>
<protein>
    <submittedName>
        <fullName evidence="4">DegT/DnrJ/EryC1/StrS family aminotransferase</fullName>
    </submittedName>
</protein>
<proteinExistence type="inferred from homology"/>
<dbReference type="InterPro" id="IPR015422">
    <property type="entry name" value="PyrdxlP-dep_Trfase_small"/>
</dbReference>
<evidence type="ECO:0000256" key="3">
    <source>
        <dbReference type="RuleBase" id="RU004508"/>
    </source>
</evidence>
<comment type="caution">
    <text evidence="4">The sequence shown here is derived from an EMBL/GenBank/DDBJ whole genome shotgun (WGS) entry which is preliminary data.</text>
</comment>
<dbReference type="PIRSF" id="PIRSF000390">
    <property type="entry name" value="PLP_StrS"/>
    <property type="match status" value="1"/>
</dbReference>
<dbReference type="Gene3D" id="3.90.1150.10">
    <property type="entry name" value="Aspartate Aminotransferase, domain 1"/>
    <property type="match status" value="1"/>
</dbReference>
<dbReference type="InterPro" id="IPR015421">
    <property type="entry name" value="PyrdxlP-dep_Trfase_major"/>
</dbReference>
<reference evidence="4 5" key="1">
    <citation type="submission" date="2020-11" db="EMBL/GenBank/DDBJ databases">
        <title>Vibrio nitrifigilis sp. nov., a marine nitrogen-fixing bacterium isolated from the lagoon sediment of an islet inside an atoll.</title>
        <authorList>
            <person name="Wang L.-T."/>
            <person name="Shieh W.Y."/>
        </authorList>
    </citation>
    <scope>NUCLEOTIDE SEQUENCE [LARGE SCALE GENOMIC DNA]</scope>
    <source>
        <strain evidence="4 5">NFV-1</strain>
    </source>
</reference>
<dbReference type="InterPro" id="IPR015424">
    <property type="entry name" value="PyrdxlP-dep_Trfase"/>
</dbReference>
<dbReference type="PANTHER" id="PTHR30244">
    <property type="entry name" value="TRANSAMINASE"/>
    <property type="match status" value="1"/>
</dbReference>